<feature type="non-terminal residue" evidence="2">
    <location>
        <position position="1"/>
    </location>
</feature>
<sequence length="101" mass="10848">FFSADCSPDAVRHCDEDHFSAQQRVPELTSNSSINSSEAAGQSRSSLAQWSLQSPRRPARILSTSASGSVAAERQNDSHESLDMHDPVAVVPACSPRRLGP</sequence>
<gene>
    <name evidence="2" type="ORF">H4R20_007247</name>
</gene>
<accession>A0A9W8LP09</accession>
<protein>
    <submittedName>
        <fullName evidence="2">Uncharacterized protein</fullName>
    </submittedName>
</protein>
<dbReference type="AlphaFoldDB" id="A0A9W8LP09"/>
<feature type="compositionally biased region" description="Polar residues" evidence="1">
    <location>
        <begin position="20"/>
        <end position="54"/>
    </location>
</feature>
<evidence type="ECO:0000313" key="3">
    <source>
        <dbReference type="Proteomes" id="UP001140094"/>
    </source>
</evidence>
<dbReference type="Proteomes" id="UP001140094">
    <property type="component" value="Unassembled WGS sequence"/>
</dbReference>
<comment type="caution">
    <text evidence="2">The sequence shown here is derived from an EMBL/GenBank/DDBJ whole genome shotgun (WGS) entry which is preliminary data.</text>
</comment>
<keyword evidence="3" id="KW-1185">Reference proteome</keyword>
<dbReference type="EMBL" id="JANBUO010003908">
    <property type="protein sequence ID" value="KAJ2789081.1"/>
    <property type="molecule type" value="Genomic_DNA"/>
</dbReference>
<organism evidence="2 3">
    <name type="scientific">Coemansia guatemalensis</name>
    <dbReference type="NCBI Taxonomy" id="2761395"/>
    <lineage>
        <taxon>Eukaryota</taxon>
        <taxon>Fungi</taxon>
        <taxon>Fungi incertae sedis</taxon>
        <taxon>Zoopagomycota</taxon>
        <taxon>Kickxellomycotina</taxon>
        <taxon>Kickxellomycetes</taxon>
        <taxon>Kickxellales</taxon>
        <taxon>Kickxellaceae</taxon>
        <taxon>Coemansia</taxon>
    </lineage>
</organism>
<feature type="compositionally biased region" description="Basic and acidic residues" evidence="1">
    <location>
        <begin position="74"/>
        <end position="86"/>
    </location>
</feature>
<reference evidence="2" key="1">
    <citation type="submission" date="2022-07" db="EMBL/GenBank/DDBJ databases">
        <title>Phylogenomic reconstructions and comparative analyses of Kickxellomycotina fungi.</title>
        <authorList>
            <person name="Reynolds N.K."/>
            <person name="Stajich J.E."/>
            <person name="Barry K."/>
            <person name="Grigoriev I.V."/>
            <person name="Crous P."/>
            <person name="Smith M.E."/>
        </authorList>
    </citation>
    <scope>NUCLEOTIDE SEQUENCE</scope>
    <source>
        <strain evidence="2">NRRL 1565</strain>
    </source>
</reference>
<evidence type="ECO:0000313" key="2">
    <source>
        <dbReference type="EMBL" id="KAJ2789081.1"/>
    </source>
</evidence>
<feature type="region of interest" description="Disordered" evidence="1">
    <location>
        <begin position="17"/>
        <end position="101"/>
    </location>
</feature>
<name>A0A9W8LP09_9FUNG</name>
<evidence type="ECO:0000256" key="1">
    <source>
        <dbReference type="SAM" id="MobiDB-lite"/>
    </source>
</evidence>
<proteinExistence type="predicted"/>